<name>A0A1H9EEU3_9ACTN</name>
<accession>A0A1H9EEU3</accession>
<feature type="compositionally biased region" description="Basic and acidic residues" evidence="1">
    <location>
        <begin position="75"/>
        <end position="86"/>
    </location>
</feature>
<dbReference type="STRING" id="403935.SAMN05216481_10565"/>
<dbReference type="Proteomes" id="UP000199055">
    <property type="component" value="Unassembled WGS sequence"/>
</dbReference>
<sequence>MPSAPRAASQPPARNPFQAPDFGDLPDFDDAMDLGEPPFDADASAADEGAGADTGDRSDRKRPSGPARRRRGPSRAREARRGASRR</sequence>
<keyword evidence="3" id="KW-1185">Reference proteome</keyword>
<gene>
    <name evidence="2" type="ORF">SAMN05216481_10565</name>
</gene>
<organism evidence="2 3">
    <name type="scientific">Streptomyces radiopugnans</name>
    <dbReference type="NCBI Taxonomy" id="403935"/>
    <lineage>
        <taxon>Bacteria</taxon>
        <taxon>Bacillati</taxon>
        <taxon>Actinomycetota</taxon>
        <taxon>Actinomycetes</taxon>
        <taxon>Kitasatosporales</taxon>
        <taxon>Streptomycetaceae</taxon>
        <taxon>Streptomyces</taxon>
    </lineage>
</organism>
<dbReference type="EMBL" id="FOET01000005">
    <property type="protein sequence ID" value="SEQ23773.1"/>
    <property type="molecule type" value="Genomic_DNA"/>
</dbReference>
<evidence type="ECO:0000313" key="2">
    <source>
        <dbReference type="EMBL" id="SEQ23773.1"/>
    </source>
</evidence>
<reference evidence="2 3" key="1">
    <citation type="submission" date="2016-10" db="EMBL/GenBank/DDBJ databases">
        <authorList>
            <person name="de Groot N.N."/>
        </authorList>
    </citation>
    <scope>NUCLEOTIDE SEQUENCE [LARGE SCALE GENOMIC DNA]</scope>
    <source>
        <strain evidence="2 3">CGMCC 4.3519</strain>
    </source>
</reference>
<feature type="region of interest" description="Disordered" evidence="1">
    <location>
        <begin position="1"/>
        <end position="86"/>
    </location>
</feature>
<protein>
    <submittedName>
        <fullName evidence="2">Uncharacterized protein</fullName>
    </submittedName>
</protein>
<dbReference type="AlphaFoldDB" id="A0A1H9EEU3"/>
<evidence type="ECO:0000256" key="1">
    <source>
        <dbReference type="SAM" id="MobiDB-lite"/>
    </source>
</evidence>
<proteinExistence type="predicted"/>
<feature type="compositionally biased region" description="Acidic residues" evidence="1">
    <location>
        <begin position="24"/>
        <end position="33"/>
    </location>
</feature>
<feature type="compositionally biased region" description="Low complexity" evidence="1">
    <location>
        <begin position="1"/>
        <end position="12"/>
    </location>
</feature>
<evidence type="ECO:0000313" key="3">
    <source>
        <dbReference type="Proteomes" id="UP000199055"/>
    </source>
</evidence>
<feature type="compositionally biased region" description="Low complexity" evidence="1">
    <location>
        <begin position="40"/>
        <end position="53"/>
    </location>
</feature>